<dbReference type="Pfam" id="PF03901">
    <property type="entry name" value="Glyco_transf_22"/>
    <property type="match status" value="1"/>
</dbReference>
<evidence type="ECO:0000313" key="14">
    <source>
        <dbReference type="Proteomes" id="UP001296104"/>
    </source>
</evidence>
<accession>A0AAI8YYL1</accession>
<keyword evidence="10 12" id="KW-0472">Membrane</keyword>
<evidence type="ECO:0000256" key="2">
    <source>
        <dbReference type="ARBA" id="ARBA00004687"/>
    </source>
</evidence>
<keyword evidence="4" id="KW-0337">GPI-anchor biosynthesis</keyword>
<feature type="transmembrane region" description="Helical" evidence="12">
    <location>
        <begin position="21"/>
        <end position="43"/>
    </location>
</feature>
<feature type="transmembrane region" description="Helical" evidence="12">
    <location>
        <begin position="317"/>
        <end position="339"/>
    </location>
</feature>
<keyword evidence="7 12" id="KW-0812">Transmembrane</keyword>
<sequence>MPPKTSRHAQSDQPVDLRLQLIVFQFVLFPLRVIASLYVQTFFQPDEYFQALEPAWQIAFGIQSGAWLTWEWKEGLRTSFHPYLFAGLYKIVDIICSALNTSAATRASALVIAPRILQAFVAAQLDLAVWKISARSYGNGSPASWAALGLIVFSPWHWFCGIRTFSNSLEATMTAIGLRFFPWQWFLEPDKSDKTPLSLESFNNVSWDWNYLRYLWDAAPDQLFPALAFAALSTYLRPTNIIIWITISAGIIGCNRNYRKASILVQSAAYVGSVVVAILASLDYLYYGNWTFPPLRFLYFNVVQSLAVFYGTNRICYYFTEGLPLLLTTALPFAIVGIWKSLQSGQAANPSDYVKRQTRFIFALAIVVSVVTLSTIGHKEVRFIYPLLPMLLVLAAGPLADFFHPFPAPKSVFRKFLLAMMVTTNIYIAGYLSSTHQRGVVDVVHYLRHRQEAWLETVLADAAGTSNITVGFLMPCHSTPWRSHLVYHEIDAWALTCEPPLNMTTEERASYLDEADIFYANPTAWLEQNMMDQETVSRGVDLRELAEKDTGRREWPHHLVFFQQLEPTMKTVLAESRYKECRRFFNSHWHEDWRRKGDVVVWCFPR</sequence>
<comment type="subcellular location">
    <subcellularLocation>
        <location evidence="1 12">Endoplasmic reticulum membrane</location>
        <topology evidence="1 12">Multi-pass membrane protein</topology>
    </subcellularLocation>
</comment>
<dbReference type="InterPro" id="IPR005599">
    <property type="entry name" value="GPI_mannosylTrfase"/>
</dbReference>
<keyword evidence="14" id="KW-1185">Reference proteome</keyword>
<evidence type="ECO:0000256" key="4">
    <source>
        <dbReference type="ARBA" id="ARBA00022502"/>
    </source>
</evidence>
<dbReference type="GO" id="GO:0005789">
    <property type="term" value="C:endoplasmic reticulum membrane"/>
    <property type="evidence" value="ECO:0007669"/>
    <property type="project" value="UniProtKB-SubCell"/>
</dbReference>
<evidence type="ECO:0000256" key="8">
    <source>
        <dbReference type="ARBA" id="ARBA00022824"/>
    </source>
</evidence>
<evidence type="ECO:0000256" key="12">
    <source>
        <dbReference type="RuleBase" id="RU363075"/>
    </source>
</evidence>
<evidence type="ECO:0000256" key="6">
    <source>
        <dbReference type="ARBA" id="ARBA00022679"/>
    </source>
</evidence>
<feature type="transmembrane region" description="Helical" evidence="12">
    <location>
        <begin position="416"/>
        <end position="433"/>
    </location>
</feature>
<evidence type="ECO:0000256" key="9">
    <source>
        <dbReference type="ARBA" id="ARBA00022989"/>
    </source>
</evidence>
<evidence type="ECO:0000256" key="11">
    <source>
        <dbReference type="ARBA" id="ARBA00024708"/>
    </source>
</evidence>
<comment type="caution">
    <text evidence="13">The sequence shown here is derived from an EMBL/GenBank/DDBJ whole genome shotgun (WGS) entry which is preliminary data.</text>
</comment>
<organism evidence="13 14">
    <name type="scientific">Lecanosticta acicola</name>
    <dbReference type="NCBI Taxonomy" id="111012"/>
    <lineage>
        <taxon>Eukaryota</taxon>
        <taxon>Fungi</taxon>
        <taxon>Dikarya</taxon>
        <taxon>Ascomycota</taxon>
        <taxon>Pezizomycotina</taxon>
        <taxon>Dothideomycetes</taxon>
        <taxon>Dothideomycetidae</taxon>
        <taxon>Mycosphaerellales</taxon>
        <taxon>Mycosphaerellaceae</taxon>
        <taxon>Lecanosticta</taxon>
    </lineage>
</organism>
<comment type="function">
    <text evidence="11">Mannosyltransferase involved in glycosylphosphatidylinositol-anchor biosynthesis. Transfers the third mannose to Man2-GlcN-acyl-PI during GPI precursor assembly.</text>
</comment>
<name>A0AAI8YYL1_9PEZI</name>
<dbReference type="EMBL" id="CAVMBE010000024">
    <property type="protein sequence ID" value="CAK4008480.1"/>
    <property type="molecule type" value="Genomic_DNA"/>
</dbReference>
<dbReference type="PANTHER" id="PTHR22760:SF4">
    <property type="entry name" value="GPI MANNOSYLTRANSFERASE 3"/>
    <property type="match status" value="1"/>
</dbReference>
<dbReference type="GO" id="GO:0000026">
    <property type="term" value="F:alpha-1,2-mannosyltransferase activity"/>
    <property type="evidence" value="ECO:0007669"/>
    <property type="project" value="TreeGrafter"/>
</dbReference>
<keyword evidence="5 12" id="KW-0328">Glycosyltransferase</keyword>
<evidence type="ECO:0000256" key="1">
    <source>
        <dbReference type="ARBA" id="ARBA00004477"/>
    </source>
</evidence>
<evidence type="ECO:0000256" key="7">
    <source>
        <dbReference type="ARBA" id="ARBA00022692"/>
    </source>
</evidence>
<evidence type="ECO:0000313" key="13">
    <source>
        <dbReference type="EMBL" id="CAK4008480.1"/>
    </source>
</evidence>
<keyword evidence="6" id="KW-0808">Transferase</keyword>
<keyword evidence="9 12" id="KW-1133">Transmembrane helix</keyword>
<protein>
    <recommendedName>
        <fullName evidence="12">Mannosyltransferase</fullName>
        <ecNumber evidence="12">2.4.1.-</ecNumber>
    </recommendedName>
</protein>
<feature type="transmembrane region" description="Helical" evidence="12">
    <location>
        <begin position="268"/>
        <end position="287"/>
    </location>
</feature>
<dbReference type="GO" id="GO:0006506">
    <property type="term" value="P:GPI anchor biosynthetic process"/>
    <property type="evidence" value="ECO:0007669"/>
    <property type="project" value="UniProtKB-KW"/>
</dbReference>
<comment type="similarity">
    <text evidence="3">Belongs to the glycosyltransferase 22 family. PIGB subfamily.</text>
</comment>
<evidence type="ECO:0000256" key="10">
    <source>
        <dbReference type="ARBA" id="ARBA00023136"/>
    </source>
</evidence>
<proteinExistence type="inferred from homology"/>
<evidence type="ECO:0000256" key="5">
    <source>
        <dbReference type="ARBA" id="ARBA00022676"/>
    </source>
</evidence>
<gene>
    <name evidence="13" type="ORF">LECACI_7A004366</name>
</gene>
<dbReference type="Proteomes" id="UP001296104">
    <property type="component" value="Unassembled WGS sequence"/>
</dbReference>
<feature type="transmembrane region" description="Helical" evidence="12">
    <location>
        <begin position="360"/>
        <end position="377"/>
    </location>
</feature>
<dbReference type="PANTHER" id="PTHR22760">
    <property type="entry name" value="GLYCOSYLTRANSFERASE"/>
    <property type="match status" value="1"/>
</dbReference>
<evidence type="ECO:0000256" key="3">
    <source>
        <dbReference type="ARBA" id="ARBA00006065"/>
    </source>
</evidence>
<feature type="transmembrane region" description="Helical" evidence="12">
    <location>
        <begin position="383"/>
        <end position="404"/>
    </location>
</feature>
<dbReference type="EC" id="2.4.1.-" evidence="12"/>
<comment type="pathway">
    <text evidence="2">Glycolipid biosynthesis; glycosylphosphatidylinositol-anchor biosynthesis.</text>
</comment>
<keyword evidence="8 12" id="KW-0256">Endoplasmic reticulum</keyword>
<dbReference type="AlphaFoldDB" id="A0AAI8YYL1"/>
<feature type="transmembrane region" description="Helical" evidence="12">
    <location>
        <begin position="223"/>
        <end position="247"/>
    </location>
</feature>
<reference evidence="13" key="1">
    <citation type="submission" date="2023-11" db="EMBL/GenBank/DDBJ databases">
        <authorList>
            <person name="Alioto T."/>
            <person name="Alioto T."/>
            <person name="Gomez Garrido J."/>
        </authorList>
    </citation>
    <scope>NUCLEOTIDE SEQUENCE</scope>
</reference>